<name>A0A6L7EW90_9ACTN</name>
<feature type="domain" description="STAS" evidence="1">
    <location>
        <begin position="16"/>
        <end position="107"/>
    </location>
</feature>
<gene>
    <name evidence="2" type="ORF">GRQ65_15635</name>
</gene>
<proteinExistence type="predicted"/>
<dbReference type="AlphaFoldDB" id="A0A6L7EW90"/>
<dbReference type="EMBL" id="WUEK01000010">
    <property type="protein sequence ID" value="MXG90980.1"/>
    <property type="molecule type" value="Genomic_DNA"/>
</dbReference>
<dbReference type="Gene3D" id="3.30.750.24">
    <property type="entry name" value="STAS domain"/>
    <property type="match status" value="1"/>
</dbReference>
<dbReference type="Proteomes" id="UP000473325">
    <property type="component" value="Unassembled WGS sequence"/>
</dbReference>
<dbReference type="SUPFAM" id="SSF52091">
    <property type="entry name" value="SpoIIaa-like"/>
    <property type="match status" value="1"/>
</dbReference>
<dbReference type="Pfam" id="PF13466">
    <property type="entry name" value="STAS_2"/>
    <property type="match status" value="1"/>
</dbReference>
<dbReference type="RefSeq" id="WP_160878922.1">
    <property type="nucleotide sequence ID" value="NZ_WUEK01000010.1"/>
</dbReference>
<dbReference type="InterPro" id="IPR002645">
    <property type="entry name" value="STAS_dom"/>
</dbReference>
<accession>A0A6L7EW90</accession>
<organism evidence="2 3">
    <name type="scientific">Nocardioides flavescens</name>
    <dbReference type="NCBI Taxonomy" id="2691959"/>
    <lineage>
        <taxon>Bacteria</taxon>
        <taxon>Bacillati</taxon>
        <taxon>Actinomycetota</taxon>
        <taxon>Actinomycetes</taxon>
        <taxon>Propionibacteriales</taxon>
        <taxon>Nocardioidaceae</taxon>
        <taxon>Nocardioides</taxon>
    </lineage>
</organism>
<keyword evidence="3" id="KW-1185">Reference proteome</keyword>
<evidence type="ECO:0000259" key="1">
    <source>
        <dbReference type="PROSITE" id="PS50801"/>
    </source>
</evidence>
<dbReference type="InterPro" id="IPR036513">
    <property type="entry name" value="STAS_dom_sf"/>
</dbReference>
<protein>
    <submittedName>
        <fullName evidence="2">STAS domain-containing protein</fullName>
    </submittedName>
</protein>
<evidence type="ECO:0000313" key="2">
    <source>
        <dbReference type="EMBL" id="MXG90980.1"/>
    </source>
</evidence>
<reference evidence="2 3" key="1">
    <citation type="submission" date="2019-12" db="EMBL/GenBank/DDBJ databases">
        <authorList>
            <person name="Kun Z."/>
        </authorList>
    </citation>
    <scope>NUCLEOTIDE SEQUENCE [LARGE SCALE GENOMIC DNA]</scope>
    <source>
        <strain evidence="2 3">YIM 123512</strain>
    </source>
</reference>
<dbReference type="CDD" id="cd07043">
    <property type="entry name" value="STAS_anti-anti-sigma_factors"/>
    <property type="match status" value="1"/>
</dbReference>
<comment type="caution">
    <text evidence="2">The sequence shown here is derived from an EMBL/GenBank/DDBJ whole genome shotgun (WGS) entry which is preliminary data.</text>
</comment>
<dbReference type="InterPro" id="IPR058548">
    <property type="entry name" value="MlaB-like_STAS"/>
</dbReference>
<evidence type="ECO:0000313" key="3">
    <source>
        <dbReference type="Proteomes" id="UP000473325"/>
    </source>
</evidence>
<sequence length="107" mass="11428">MNSPGFRYDLDESRRLLVAHGDLDEPATVELRELIASTTEQLSTPLTIDLSQVDFLPSSAVGVLATSQAGARRNGTDITFVAEDGTVAQRVLRVCGLDYAESVSDGS</sequence>
<dbReference type="PROSITE" id="PS50801">
    <property type="entry name" value="STAS"/>
    <property type="match status" value="1"/>
</dbReference>